<evidence type="ECO:0000313" key="2">
    <source>
        <dbReference type="Proteomes" id="UP001470230"/>
    </source>
</evidence>
<proteinExistence type="predicted"/>
<dbReference type="InterPro" id="IPR008979">
    <property type="entry name" value="Galactose-bd-like_sf"/>
</dbReference>
<accession>A0ABR2JCE6</accession>
<sequence length="444" mass="52528">MSETNKIQLKQSCIMHIPIQNYGNDFTFMVNEQKFKTNRLISDLLSPKISKMHLIDPTIELFTIKTTNHGDFSHILNLINFEQDDIPENELPFVAEVIEILELDSFEFTPKIKARKITIDNVFNEIQNHEKNSKFFSQNFEEEIDFISSNFYILCEEHEEEFANLRINTIYKILSNDQLRLENEDQLLNFINKLYSKNSMYSILYEKVMFTNVSSKYMNEFVEVFDLNDISSQTWINLCMRLTNSLEIKKIECCERRYNIIQTNKISENQGSLFKYDENNDFSGIFNFLRKKSNENIEKEINVTSSSIHGNYEENLPKNVVLFENQSKRFISANEPNSWLCFDFKDHQVILTEYTIKTSCLFEKNKRHPRSWVIEGSNDNNSWEILDEQKDCSEINGKSITHTFSVNNQELKKFKMIRLRATGPNWDGSNYLLIESFEIYGRYI</sequence>
<dbReference type="Proteomes" id="UP001470230">
    <property type="component" value="Unassembled WGS sequence"/>
</dbReference>
<organism evidence="1 2">
    <name type="scientific">Tritrichomonas musculus</name>
    <dbReference type="NCBI Taxonomy" id="1915356"/>
    <lineage>
        <taxon>Eukaryota</taxon>
        <taxon>Metamonada</taxon>
        <taxon>Parabasalia</taxon>
        <taxon>Tritrichomonadida</taxon>
        <taxon>Tritrichomonadidae</taxon>
        <taxon>Tritrichomonas</taxon>
    </lineage>
</organism>
<evidence type="ECO:0008006" key="3">
    <source>
        <dbReference type="Google" id="ProtNLM"/>
    </source>
</evidence>
<keyword evidence="2" id="KW-1185">Reference proteome</keyword>
<dbReference type="EMBL" id="JAPFFF010000012">
    <property type="protein sequence ID" value="KAK8875548.1"/>
    <property type="molecule type" value="Genomic_DNA"/>
</dbReference>
<name>A0ABR2JCE6_9EUKA</name>
<protein>
    <recommendedName>
        <fullName evidence="3">F5/8 type C domain-containing protein</fullName>
    </recommendedName>
</protein>
<comment type="caution">
    <text evidence="1">The sequence shown here is derived from an EMBL/GenBank/DDBJ whole genome shotgun (WGS) entry which is preliminary data.</text>
</comment>
<dbReference type="Gene3D" id="2.60.120.260">
    <property type="entry name" value="Galactose-binding domain-like"/>
    <property type="match status" value="1"/>
</dbReference>
<evidence type="ECO:0000313" key="1">
    <source>
        <dbReference type="EMBL" id="KAK8875548.1"/>
    </source>
</evidence>
<gene>
    <name evidence="1" type="ORF">M9Y10_005715</name>
</gene>
<dbReference type="SUPFAM" id="SSF49785">
    <property type="entry name" value="Galactose-binding domain-like"/>
    <property type="match status" value="1"/>
</dbReference>
<reference evidence="1 2" key="1">
    <citation type="submission" date="2024-04" db="EMBL/GenBank/DDBJ databases">
        <title>Tritrichomonas musculus Genome.</title>
        <authorList>
            <person name="Alves-Ferreira E."/>
            <person name="Grigg M."/>
            <person name="Lorenzi H."/>
            <person name="Galac M."/>
        </authorList>
    </citation>
    <scope>NUCLEOTIDE SEQUENCE [LARGE SCALE GENOMIC DNA]</scope>
    <source>
        <strain evidence="1 2">EAF2021</strain>
    </source>
</reference>